<dbReference type="PANTHER" id="PTHR42794:SF1">
    <property type="entry name" value="HEMIN IMPORT ATP-BINDING PROTEIN HMUV"/>
    <property type="match status" value="1"/>
</dbReference>
<dbReference type="PROSITE" id="PS00211">
    <property type="entry name" value="ABC_TRANSPORTER_1"/>
    <property type="match status" value="1"/>
</dbReference>
<sequence length="268" mass="28321">MIALGGIDAAALGGTAPVLHGVNLAVAAGELLAVIGASGAGKTTLLNMLALMQAPLAGSLALDGTDPWLQTRSARQRLRAGIALAPQQPPLPPRQRVAVAVLAARLPGMSLARSLRTLWSPPDAPLAQAALEQLGLPDKLWLRVDRLSGGERQRVGLARLLVSDARLWLADEPLAALDPTRAEQVLTVLRRNAAERGAALVCSLHQVDLALKHFPRVVALRAGRVVYDGPPGGLDEELLEELYRSQHESPPELAPLPQAVPLPQAMCR</sequence>
<dbReference type="Pfam" id="PF00005">
    <property type="entry name" value="ABC_tran"/>
    <property type="match status" value="1"/>
</dbReference>
<feature type="domain" description="ABC transporter" evidence="8">
    <location>
        <begin position="2"/>
        <end position="247"/>
    </location>
</feature>
<evidence type="ECO:0000256" key="4">
    <source>
        <dbReference type="ARBA" id="ARBA00022840"/>
    </source>
</evidence>
<dbReference type="InterPro" id="IPR003593">
    <property type="entry name" value="AAA+_ATPase"/>
</dbReference>
<dbReference type="SMART" id="SM00382">
    <property type="entry name" value="AAA"/>
    <property type="match status" value="1"/>
</dbReference>
<accession>A0ABW7EXL6</accession>
<organism evidence="9 10">
    <name type="scientific">Pelomonas parva</name>
    <dbReference type="NCBI Taxonomy" id="3299032"/>
    <lineage>
        <taxon>Bacteria</taxon>
        <taxon>Pseudomonadati</taxon>
        <taxon>Pseudomonadota</taxon>
        <taxon>Betaproteobacteria</taxon>
        <taxon>Burkholderiales</taxon>
        <taxon>Sphaerotilaceae</taxon>
        <taxon>Roseateles</taxon>
    </lineage>
</organism>
<evidence type="ECO:0000256" key="5">
    <source>
        <dbReference type="ARBA" id="ARBA00022967"/>
    </source>
</evidence>
<comment type="caution">
    <text evidence="9">The sequence shown here is derived from an EMBL/GenBank/DDBJ whole genome shotgun (WGS) entry which is preliminary data.</text>
</comment>
<dbReference type="InterPro" id="IPR027417">
    <property type="entry name" value="P-loop_NTPase"/>
</dbReference>
<keyword evidence="10" id="KW-1185">Reference proteome</keyword>
<keyword evidence="2" id="KW-0472">Membrane</keyword>
<keyword evidence="2" id="KW-1003">Cell membrane</keyword>
<keyword evidence="1" id="KW-0813">Transport</keyword>
<comment type="function">
    <text evidence="6">Part of the ABC transporter complex HmuTUV involved in hemin import. Responsible for energy coupling to the transport system.</text>
</comment>
<keyword evidence="5" id="KW-1278">Translocase</keyword>
<dbReference type="RefSeq" id="WP_394475594.1">
    <property type="nucleotide sequence ID" value="NZ_JBIGHV010000001.1"/>
</dbReference>
<keyword evidence="4 9" id="KW-0067">ATP-binding</keyword>
<dbReference type="InterPro" id="IPR017871">
    <property type="entry name" value="ABC_transporter-like_CS"/>
</dbReference>
<dbReference type="PROSITE" id="PS50893">
    <property type="entry name" value="ABC_TRANSPORTER_2"/>
    <property type="match status" value="1"/>
</dbReference>
<feature type="region of interest" description="Disordered" evidence="7">
    <location>
        <begin position="246"/>
        <end position="268"/>
    </location>
</feature>
<gene>
    <name evidence="9" type="ORF">ACG00Y_02000</name>
</gene>
<dbReference type="Gene3D" id="3.40.50.300">
    <property type="entry name" value="P-loop containing nucleotide triphosphate hydrolases"/>
    <property type="match status" value="1"/>
</dbReference>
<evidence type="ECO:0000256" key="6">
    <source>
        <dbReference type="ARBA" id="ARBA00037066"/>
    </source>
</evidence>
<keyword evidence="3" id="KW-0547">Nucleotide-binding</keyword>
<name>A0ABW7EXL6_9BURK</name>
<evidence type="ECO:0000256" key="2">
    <source>
        <dbReference type="ARBA" id="ARBA00022475"/>
    </source>
</evidence>
<proteinExistence type="predicted"/>
<evidence type="ECO:0000256" key="3">
    <source>
        <dbReference type="ARBA" id="ARBA00022741"/>
    </source>
</evidence>
<dbReference type="Proteomes" id="UP001606210">
    <property type="component" value="Unassembled WGS sequence"/>
</dbReference>
<dbReference type="PANTHER" id="PTHR42794">
    <property type="entry name" value="HEMIN IMPORT ATP-BINDING PROTEIN HMUV"/>
    <property type="match status" value="1"/>
</dbReference>
<dbReference type="InterPro" id="IPR003439">
    <property type="entry name" value="ABC_transporter-like_ATP-bd"/>
</dbReference>
<dbReference type="GO" id="GO:0005524">
    <property type="term" value="F:ATP binding"/>
    <property type="evidence" value="ECO:0007669"/>
    <property type="project" value="UniProtKB-KW"/>
</dbReference>
<evidence type="ECO:0000313" key="10">
    <source>
        <dbReference type="Proteomes" id="UP001606210"/>
    </source>
</evidence>
<evidence type="ECO:0000313" key="9">
    <source>
        <dbReference type="EMBL" id="MFG6428664.1"/>
    </source>
</evidence>
<evidence type="ECO:0000256" key="7">
    <source>
        <dbReference type="SAM" id="MobiDB-lite"/>
    </source>
</evidence>
<dbReference type="EMBL" id="JBIGHV010000001">
    <property type="protein sequence ID" value="MFG6428664.1"/>
    <property type="molecule type" value="Genomic_DNA"/>
</dbReference>
<evidence type="ECO:0000259" key="8">
    <source>
        <dbReference type="PROSITE" id="PS50893"/>
    </source>
</evidence>
<evidence type="ECO:0000256" key="1">
    <source>
        <dbReference type="ARBA" id="ARBA00022448"/>
    </source>
</evidence>
<reference evidence="9 10" key="1">
    <citation type="submission" date="2024-08" db="EMBL/GenBank/DDBJ databases">
        <authorList>
            <person name="Lu H."/>
        </authorList>
    </citation>
    <scope>NUCLEOTIDE SEQUENCE [LARGE SCALE GENOMIC DNA]</scope>
    <source>
        <strain evidence="9 10">LYH14W</strain>
    </source>
</reference>
<protein>
    <submittedName>
        <fullName evidence="9">Phosphonate ABC transporter ATP-binding protein</fullName>
    </submittedName>
</protein>
<dbReference type="SUPFAM" id="SSF52540">
    <property type="entry name" value="P-loop containing nucleoside triphosphate hydrolases"/>
    <property type="match status" value="1"/>
</dbReference>